<evidence type="ECO:0000256" key="5">
    <source>
        <dbReference type="ARBA" id="ARBA00022598"/>
    </source>
</evidence>
<dbReference type="Gene3D" id="3.40.1190.10">
    <property type="entry name" value="Mur-like, catalytic domain"/>
    <property type="match status" value="1"/>
</dbReference>
<dbReference type="SUPFAM" id="SSF51984">
    <property type="entry name" value="MurCD N-terminal domain"/>
    <property type="match status" value="1"/>
</dbReference>
<feature type="transmembrane region" description="Helical" evidence="15">
    <location>
        <begin position="12"/>
        <end position="32"/>
    </location>
</feature>
<dbReference type="EC" id="6.3.2.8" evidence="3 14"/>
<comment type="catalytic activity">
    <reaction evidence="13 14">
        <text>UDP-N-acetyl-alpha-D-muramate + L-alanine + ATP = UDP-N-acetyl-alpha-D-muramoyl-L-alanine + ADP + phosphate + H(+)</text>
        <dbReference type="Rhea" id="RHEA:23372"/>
        <dbReference type="ChEBI" id="CHEBI:15378"/>
        <dbReference type="ChEBI" id="CHEBI:30616"/>
        <dbReference type="ChEBI" id="CHEBI:43474"/>
        <dbReference type="ChEBI" id="CHEBI:57972"/>
        <dbReference type="ChEBI" id="CHEBI:70757"/>
        <dbReference type="ChEBI" id="CHEBI:83898"/>
        <dbReference type="ChEBI" id="CHEBI:456216"/>
        <dbReference type="EC" id="6.3.2.8"/>
    </reaction>
</comment>
<dbReference type="GO" id="GO:0005524">
    <property type="term" value="F:ATP binding"/>
    <property type="evidence" value="ECO:0007669"/>
    <property type="project" value="UniProtKB-UniRule"/>
</dbReference>
<dbReference type="InterPro" id="IPR036565">
    <property type="entry name" value="Mur-like_cat_sf"/>
</dbReference>
<dbReference type="SUPFAM" id="SSF53244">
    <property type="entry name" value="MurD-like peptide ligases, peptide-binding domain"/>
    <property type="match status" value="1"/>
</dbReference>
<reference evidence="19" key="1">
    <citation type="journal article" date="2014" name="Int. J. Syst. Evol. Microbiol.">
        <title>Complete genome sequence of Corynebacterium casei LMG S-19264T (=DSM 44701T), isolated from a smear-ripened cheese.</title>
        <authorList>
            <consortium name="US DOE Joint Genome Institute (JGI-PGF)"/>
            <person name="Walter F."/>
            <person name="Albersmeier A."/>
            <person name="Kalinowski J."/>
            <person name="Ruckert C."/>
        </authorList>
    </citation>
    <scope>NUCLEOTIDE SEQUENCE</scope>
    <source>
        <strain evidence="19">CGMCC 1.15758</strain>
    </source>
</reference>
<dbReference type="Gene3D" id="3.40.50.720">
    <property type="entry name" value="NAD(P)-binding Rossmann-like Domain"/>
    <property type="match status" value="1"/>
</dbReference>
<dbReference type="InterPro" id="IPR013221">
    <property type="entry name" value="Mur_ligase_cen"/>
</dbReference>
<keyword evidence="11 14" id="KW-0131">Cell cycle</keyword>
<evidence type="ECO:0000256" key="9">
    <source>
        <dbReference type="ARBA" id="ARBA00022960"/>
    </source>
</evidence>
<dbReference type="InterPro" id="IPR004101">
    <property type="entry name" value="Mur_ligase_C"/>
</dbReference>
<evidence type="ECO:0000256" key="2">
    <source>
        <dbReference type="ARBA" id="ARBA00004752"/>
    </source>
</evidence>
<keyword evidence="5 14" id="KW-0436">Ligase</keyword>
<keyword evidence="4 14" id="KW-0963">Cytoplasm</keyword>
<organism evidence="19 20">
    <name type="scientific">Cysteiniphilum litorale</name>
    <dbReference type="NCBI Taxonomy" id="2056700"/>
    <lineage>
        <taxon>Bacteria</taxon>
        <taxon>Pseudomonadati</taxon>
        <taxon>Pseudomonadota</taxon>
        <taxon>Gammaproteobacteria</taxon>
        <taxon>Thiotrichales</taxon>
        <taxon>Fastidiosibacteraceae</taxon>
        <taxon>Cysteiniphilum</taxon>
    </lineage>
</organism>
<dbReference type="PANTHER" id="PTHR43445">
    <property type="entry name" value="UDP-N-ACETYLMURAMATE--L-ALANINE LIGASE-RELATED"/>
    <property type="match status" value="1"/>
</dbReference>
<evidence type="ECO:0000256" key="3">
    <source>
        <dbReference type="ARBA" id="ARBA00012211"/>
    </source>
</evidence>
<evidence type="ECO:0000313" key="19">
    <source>
        <dbReference type="EMBL" id="GGG00782.1"/>
    </source>
</evidence>
<dbReference type="GO" id="GO:0005737">
    <property type="term" value="C:cytoplasm"/>
    <property type="evidence" value="ECO:0007669"/>
    <property type="project" value="UniProtKB-SubCell"/>
</dbReference>
<evidence type="ECO:0000256" key="11">
    <source>
        <dbReference type="ARBA" id="ARBA00023306"/>
    </source>
</evidence>
<dbReference type="NCBIfam" id="TIGR01082">
    <property type="entry name" value="murC"/>
    <property type="match status" value="1"/>
</dbReference>
<dbReference type="GO" id="GO:0008763">
    <property type="term" value="F:UDP-N-acetylmuramate-L-alanine ligase activity"/>
    <property type="evidence" value="ECO:0007669"/>
    <property type="project" value="UniProtKB-UniRule"/>
</dbReference>
<evidence type="ECO:0000256" key="12">
    <source>
        <dbReference type="ARBA" id="ARBA00023316"/>
    </source>
</evidence>
<dbReference type="InterPro" id="IPR005758">
    <property type="entry name" value="UDP-N-AcMur_Ala_ligase_MurC"/>
</dbReference>
<keyword evidence="15" id="KW-1133">Transmembrane helix</keyword>
<feature type="domain" description="Mur ligase central" evidence="18">
    <location>
        <begin position="113"/>
        <end position="295"/>
    </location>
</feature>
<dbReference type="GO" id="GO:0051301">
    <property type="term" value="P:cell division"/>
    <property type="evidence" value="ECO:0007669"/>
    <property type="project" value="UniProtKB-KW"/>
</dbReference>
<dbReference type="AlphaFoldDB" id="A0A8J2Z5D8"/>
<dbReference type="Gene3D" id="3.90.190.20">
    <property type="entry name" value="Mur ligase, C-terminal domain"/>
    <property type="match status" value="1"/>
</dbReference>
<evidence type="ECO:0000256" key="15">
    <source>
        <dbReference type="SAM" id="Phobius"/>
    </source>
</evidence>
<evidence type="ECO:0000259" key="17">
    <source>
        <dbReference type="Pfam" id="PF02875"/>
    </source>
</evidence>
<reference evidence="19" key="2">
    <citation type="submission" date="2020-09" db="EMBL/GenBank/DDBJ databases">
        <authorList>
            <person name="Sun Q."/>
            <person name="Zhou Y."/>
        </authorList>
    </citation>
    <scope>NUCLEOTIDE SEQUENCE</scope>
    <source>
        <strain evidence="19">CGMCC 1.15758</strain>
    </source>
</reference>
<sequence length="461" mass="51409">MTTTQKTPHYHFIGIGGMGMSALAIFCLQKGYRVSGSDLQSSELTSKLTKMGAHITHGHDAKNLTNADAVIYTSAMRKDNPEYQKALNQNIKIYHRAEFLAFLSKDYAELIAITGTHGKTTITSLLAHIMREAGLDPSFINGGLANNFTHHAHAGNSPYMIIEADESDASFLKIHPKHIIISNVDLDHMQTYQHEIKALIQSFANFALADNVSGEILIGSGSNSAYQLVERIKTHKPNALHYGLNNDMDIQITHFEQTTHHAKFDITITDKSYNDFISTLPGKHNAENTLAAIALCLMFGIAENTIKQALLSFKGIYRRFNHYQTTINNHSIELIDDYGHHPVEIQSTLDAVSQQFPHQRLIHIYQPHRYTRTRDLFHEFIGCLNSADIVILMRSYAASEDPIEGAHSLDLFNALTNKHPQCFYVDNNNEAKTLIDKLATAHDVVLVQGAGDIAHLVSLLS</sequence>
<evidence type="ECO:0000256" key="10">
    <source>
        <dbReference type="ARBA" id="ARBA00022984"/>
    </source>
</evidence>
<evidence type="ECO:0000256" key="14">
    <source>
        <dbReference type="HAMAP-Rule" id="MF_00046"/>
    </source>
</evidence>
<keyword evidence="7 14" id="KW-0547">Nucleotide-binding</keyword>
<dbReference type="UniPathway" id="UPA00219"/>
<dbReference type="GO" id="GO:0009252">
    <property type="term" value="P:peptidoglycan biosynthetic process"/>
    <property type="evidence" value="ECO:0007669"/>
    <property type="project" value="UniProtKB-UniRule"/>
</dbReference>
<dbReference type="Proteomes" id="UP000636949">
    <property type="component" value="Unassembled WGS sequence"/>
</dbReference>
<dbReference type="PANTHER" id="PTHR43445:SF3">
    <property type="entry name" value="UDP-N-ACETYLMURAMATE--L-ALANINE LIGASE"/>
    <property type="match status" value="1"/>
</dbReference>
<protein>
    <recommendedName>
        <fullName evidence="3 14">UDP-N-acetylmuramate--L-alanine ligase</fullName>
        <ecNumber evidence="3 14">6.3.2.8</ecNumber>
    </recommendedName>
    <alternativeName>
        <fullName evidence="14">UDP-N-acetylmuramoyl-L-alanine synthetase</fullName>
    </alternativeName>
</protein>
<comment type="caution">
    <text evidence="19">The sequence shown here is derived from an EMBL/GenBank/DDBJ whole genome shotgun (WGS) entry which is preliminary data.</text>
</comment>
<comment type="pathway">
    <text evidence="2 14">Cell wall biogenesis; peptidoglycan biosynthesis.</text>
</comment>
<dbReference type="InterPro" id="IPR000713">
    <property type="entry name" value="Mur_ligase_N"/>
</dbReference>
<evidence type="ECO:0000259" key="16">
    <source>
        <dbReference type="Pfam" id="PF01225"/>
    </source>
</evidence>
<keyword evidence="15" id="KW-0472">Membrane</keyword>
<dbReference type="GO" id="GO:0071555">
    <property type="term" value="P:cell wall organization"/>
    <property type="evidence" value="ECO:0007669"/>
    <property type="project" value="UniProtKB-KW"/>
</dbReference>
<evidence type="ECO:0000313" key="20">
    <source>
        <dbReference type="Proteomes" id="UP000636949"/>
    </source>
</evidence>
<keyword evidence="8 14" id="KW-0067">ATP-binding</keyword>
<evidence type="ECO:0000256" key="6">
    <source>
        <dbReference type="ARBA" id="ARBA00022618"/>
    </source>
</evidence>
<dbReference type="OrthoDB" id="9804126at2"/>
<keyword evidence="15" id="KW-0812">Transmembrane</keyword>
<dbReference type="SUPFAM" id="SSF53623">
    <property type="entry name" value="MurD-like peptide ligases, catalytic domain"/>
    <property type="match status" value="1"/>
</dbReference>
<keyword evidence="6 14" id="KW-0132">Cell division</keyword>
<dbReference type="InterPro" id="IPR036615">
    <property type="entry name" value="Mur_ligase_C_dom_sf"/>
</dbReference>
<feature type="domain" description="Mur ligase C-terminal" evidence="17">
    <location>
        <begin position="318"/>
        <end position="451"/>
    </location>
</feature>
<evidence type="ECO:0000256" key="8">
    <source>
        <dbReference type="ARBA" id="ARBA00022840"/>
    </source>
</evidence>
<evidence type="ECO:0000259" key="18">
    <source>
        <dbReference type="Pfam" id="PF08245"/>
    </source>
</evidence>
<comment type="similarity">
    <text evidence="14">Belongs to the MurCDEF family.</text>
</comment>
<feature type="domain" description="Mur ligase N-terminal catalytic" evidence="16">
    <location>
        <begin position="9"/>
        <end position="107"/>
    </location>
</feature>
<dbReference type="HAMAP" id="MF_00046">
    <property type="entry name" value="MurC"/>
    <property type="match status" value="1"/>
</dbReference>
<dbReference type="EMBL" id="BMJS01000020">
    <property type="protein sequence ID" value="GGG00782.1"/>
    <property type="molecule type" value="Genomic_DNA"/>
</dbReference>
<dbReference type="InterPro" id="IPR050061">
    <property type="entry name" value="MurCDEF_pg_biosynth"/>
</dbReference>
<dbReference type="Pfam" id="PF08245">
    <property type="entry name" value="Mur_ligase_M"/>
    <property type="match status" value="1"/>
</dbReference>
<keyword evidence="10 14" id="KW-0573">Peptidoglycan synthesis</keyword>
<comment type="subcellular location">
    <subcellularLocation>
        <location evidence="1 14">Cytoplasm</location>
    </subcellularLocation>
</comment>
<feature type="binding site" evidence="14">
    <location>
        <begin position="115"/>
        <end position="121"/>
    </location>
    <ligand>
        <name>ATP</name>
        <dbReference type="ChEBI" id="CHEBI:30616"/>
    </ligand>
</feature>
<keyword evidence="12 14" id="KW-0961">Cell wall biogenesis/degradation</keyword>
<accession>A0A8J2Z5D8</accession>
<dbReference type="RefSeq" id="WP_117003043.1">
    <property type="nucleotide sequence ID" value="NZ_BMJS01000020.1"/>
</dbReference>
<evidence type="ECO:0000256" key="7">
    <source>
        <dbReference type="ARBA" id="ARBA00022741"/>
    </source>
</evidence>
<gene>
    <name evidence="14 19" type="primary">murC</name>
    <name evidence="19" type="ORF">GCM10010995_17720</name>
</gene>
<evidence type="ECO:0000256" key="1">
    <source>
        <dbReference type="ARBA" id="ARBA00004496"/>
    </source>
</evidence>
<evidence type="ECO:0000256" key="13">
    <source>
        <dbReference type="ARBA" id="ARBA00047833"/>
    </source>
</evidence>
<proteinExistence type="inferred from homology"/>
<name>A0A8J2Z5D8_9GAMM</name>
<dbReference type="Pfam" id="PF01225">
    <property type="entry name" value="Mur_ligase"/>
    <property type="match status" value="1"/>
</dbReference>
<comment type="function">
    <text evidence="14">Cell wall formation.</text>
</comment>
<dbReference type="Pfam" id="PF02875">
    <property type="entry name" value="Mur_ligase_C"/>
    <property type="match status" value="1"/>
</dbReference>
<keyword evidence="20" id="KW-1185">Reference proteome</keyword>
<keyword evidence="9 14" id="KW-0133">Cell shape</keyword>
<evidence type="ECO:0000256" key="4">
    <source>
        <dbReference type="ARBA" id="ARBA00022490"/>
    </source>
</evidence>
<dbReference type="GO" id="GO:0008360">
    <property type="term" value="P:regulation of cell shape"/>
    <property type="evidence" value="ECO:0007669"/>
    <property type="project" value="UniProtKB-KW"/>
</dbReference>